<accession>A0ABP5HBT4</accession>
<proteinExistence type="predicted"/>
<protein>
    <submittedName>
        <fullName evidence="2">Uncharacterized protein</fullName>
    </submittedName>
</protein>
<comment type="caution">
    <text evidence="2">The sequence shown here is derived from an EMBL/GenBank/DDBJ whole genome shotgun (WGS) entry which is preliminary data.</text>
</comment>
<dbReference type="Proteomes" id="UP001403094">
    <property type="component" value="Unassembled WGS sequence"/>
</dbReference>
<feature type="region of interest" description="Disordered" evidence="1">
    <location>
        <begin position="1"/>
        <end position="99"/>
    </location>
</feature>
<dbReference type="EMBL" id="BAAANQ010000017">
    <property type="protein sequence ID" value="GAA2065208.1"/>
    <property type="molecule type" value="Genomic_DNA"/>
</dbReference>
<feature type="compositionally biased region" description="Low complexity" evidence="1">
    <location>
        <begin position="67"/>
        <end position="93"/>
    </location>
</feature>
<evidence type="ECO:0000313" key="3">
    <source>
        <dbReference type="Proteomes" id="UP001403094"/>
    </source>
</evidence>
<keyword evidence="3" id="KW-1185">Reference proteome</keyword>
<reference evidence="3" key="1">
    <citation type="journal article" date="2019" name="Int. J. Syst. Evol. Microbiol.">
        <title>The Global Catalogue of Microorganisms (GCM) 10K type strain sequencing project: providing services to taxonomists for standard genome sequencing and annotation.</title>
        <authorList>
            <consortium name="The Broad Institute Genomics Platform"/>
            <consortium name="The Broad Institute Genome Sequencing Center for Infectious Disease"/>
            <person name="Wu L."/>
            <person name="Ma J."/>
        </authorList>
    </citation>
    <scope>NUCLEOTIDE SEQUENCE [LARGE SCALE GENOMIC DNA]</scope>
    <source>
        <strain evidence="3">JCM 14549</strain>
    </source>
</reference>
<evidence type="ECO:0000256" key="1">
    <source>
        <dbReference type="SAM" id="MobiDB-lite"/>
    </source>
</evidence>
<gene>
    <name evidence="2" type="ORF">GCM10009757_51560</name>
</gene>
<feature type="compositionally biased region" description="Basic residues" evidence="1">
    <location>
        <begin position="23"/>
        <end position="40"/>
    </location>
</feature>
<name>A0ABP5HBT4_9ACTN</name>
<sequence length="154" mass="15492">MGAEVRRGAPAPDGARTAPVHHPVGRLRRAARGEHPRRRAGGSVGRMEEPTAIDHAGTGTGTGSGTETGAETGTGPAHGPEAAEAPEAGAPHPLGVGVTATGHPGIDAVLARLADADHLAVGGHGEVYEDVHRGLRDTLTALDVPHPDPVTPRS</sequence>
<organism evidence="2 3">
    <name type="scientific">Streptomyces cheonanensis</name>
    <dbReference type="NCBI Taxonomy" id="312720"/>
    <lineage>
        <taxon>Bacteria</taxon>
        <taxon>Bacillati</taxon>
        <taxon>Actinomycetota</taxon>
        <taxon>Actinomycetes</taxon>
        <taxon>Kitasatosporales</taxon>
        <taxon>Streptomycetaceae</taxon>
        <taxon>Streptomyces</taxon>
    </lineage>
</organism>
<evidence type="ECO:0000313" key="2">
    <source>
        <dbReference type="EMBL" id="GAA2065208.1"/>
    </source>
</evidence>